<dbReference type="EMBL" id="JAVDWH010000001">
    <property type="protein sequence ID" value="MDR7086995.1"/>
    <property type="molecule type" value="Genomic_DNA"/>
</dbReference>
<keyword evidence="2" id="KW-0812">Transmembrane</keyword>
<feature type="transmembrane region" description="Helical" evidence="2">
    <location>
        <begin position="6"/>
        <end position="27"/>
    </location>
</feature>
<gene>
    <name evidence="3" type="ORF">J2X11_001834</name>
</gene>
<evidence type="ECO:0000256" key="1">
    <source>
        <dbReference type="SAM" id="MobiDB-lite"/>
    </source>
</evidence>
<dbReference type="RefSeq" id="WP_309969891.1">
    <property type="nucleotide sequence ID" value="NZ_JAVDWH010000001.1"/>
</dbReference>
<evidence type="ECO:0000313" key="3">
    <source>
        <dbReference type="EMBL" id="MDR7086995.1"/>
    </source>
</evidence>
<name>A0ABU1UPB4_9ACTN</name>
<organism evidence="3 4">
    <name type="scientific">Aeromicrobium panaciterrae</name>
    <dbReference type="NCBI Taxonomy" id="363861"/>
    <lineage>
        <taxon>Bacteria</taxon>
        <taxon>Bacillati</taxon>
        <taxon>Actinomycetota</taxon>
        <taxon>Actinomycetes</taxon>
        <taxon>Propionibacteriales</taxon>
        <taxon>Nocardioidaceae</taxon>
        <taxon>Aeromicrobium</taxon>
    </lineage>
</organism>
<keyword evidence="2" id="KW-0472">Membrane</keyword>
<keyword evidence="4" id="KW-1185">Reference proteome</keyword>
<evidence type="ECO:0000313" key="4">
    <source>
        <dbReference type="Proteomes" id="UP001257739"/>
    </source>
</evidence>
<dbReference type="Proteomes" id="UP001257739">
    <property type="component" value="Unassembled WGS sequence"/>
</dbReference>
<evidence type="ECO:0000256" key="2">
    <source>
        <dbReference type="SAM" id="Phobius"/>
    </source>
</evidence>
<accession>A0ABU1UPB4</accession>
<sequence>MSKTFFTQILPLLFSVFSVVLSGYMSVRQQRISAKLRLEENRREKQESALAAAQRVYEPMAQAAAELQSRIYNIVENDWVTLTKRYEGHGDYPTKSTAFLFAHYFGWVEARRQSVLDSSGKGGRDDTVQNLIDGVTKIMRRGDDSEGFSFFSAEQRAIGELMFFWEVVPDSGLRIPHVLGYAAFSTRYKDDPAFREWFSPVDAGMARVAEGDNTRLIDIQGALVHLILELDPNQRYTTGYDLKPIGAEAGWKPPVPTDVPAEEQPTQ</sequence>
<reference evidence="3 4" key="1">
    <citation type="submission" date="2023-07" db="EMBL/GenBank/DDBJ databases">
        <title>Sorghum-associated microbial communities from plants grown in Nebraska, USA.</title>
        <authorList>
            <person name="Schachtman D."/>
        </authorList>
    </citation>
    <scope>NUCLEOTIDE SEQUENCE [LARGE SCALE GENOMIC DNA]</scope>
    <source>
        <strain evidence="3 4">BE248</strain>
    </source>
</reference>
<comment type="caution">
    <text evidence="3">The sequence shown here is derived from an EMBL/GenBank/DDBJ whole genome shotgun (WGS) entry which is preliminary data.</text>
</comment>
<evidence type="ECO:0008006" key="5">
    <source>
        <dbReference type="Google" id="ProtNLM"/>
    </source>
</evidence>
<feature type="region of interest" description="Disordered" evidence="1">
    <location>
        <begin position="248"/>
        <end position="267"/>
    </location>
</feature>
<keyword evidence="2" id="KW-1133">Transmembrane helix</keyword>
<proteinExistence type="predicted"/>
<protein>
    <recommendedName>
        <fullName evidence="5">DUF4919 domain-containing protein</fullName>
    </recommendedName>
</protein>